<name>S7X3C9_9FLAO</name>
<proteinExistence type="predicted"/>
<comment type="caution">
    <text evidence="1">The sequence shown here is derived from an EMBL/GenBank/DDBJ whole genome shotgun (WGS) entry which is preliminary data.</text>
</comment>
<dbReference type="Proteomes" id="UP000014962">
    <property type="component" value="Unassembled WGS sequence"/>
</dbReference>
<dbReference type="STRING" id="641526.ADIWIN_1559"/>
<evidence type="ECO:0000313" key="2">
    <source>
        <dbReference type="Proteomes" id="UP000014962"/>
    </source>
</evidence>
<reference evidence="1 2" key="1">
    <citation type="journal article" date="2013" name="Genome Announc.">
        <title>Draft Genome Sequence of Winogradskyella psychrotolerans RS-3T, Isolated from the Marine Transect of Kongsfjorden, Ny-Alesund, Svalbard, Arctic Ocean.</title>
        <authorList>
            <person name="Kumar Pinnaka A."/>
            <person name="Ara S."/>
            <person name="Singh A."/>
            <person name="Shivaji S."/>
        </authorList>
    </citation>
    <scope>NUCLEOTIDE SEQUENCE [LARGE SCALE GENOMIC DNA]</scope>
    <source>
        <strain evidence="1 2">RS-3</strain>
    </source>
</reference>
<sequence length="43" mass="4791">MVPVKSSPATKFASSASVEHDIMTIKVIMTVNNFRNDFNICFV</sequence>
<gene>
    <name evidence="1" type="ORF">ADIWIN_1559</name>
</gene>
<evidence type="ECO:0000313" key="1">
    <source>
        <dbReference type="EMBL" id="EPR73529.1"/>
    </source>
</evidence>
<dbReference type="EMBL" id="ATMR01000091">
    <property type="protein sequence ID" value="EPR73529.1"/>
    <property type="molecule type" value="Genomic_DNA"/>
</dbReference>
<accession>S7X3C9</accession>
<protein>
    <submittedName>
        <fullName evidence="1">Uncharacterized protein</fullName>
    </submittedName>
</protein>
<organism evidence="1 2">
    <name type="scientific">Winogradskyella psychrotolerans RS-3</name>
    <dbReference type="NCBI Taxonomy" id="641526"/>
    <lineage>
        <taxon>Bacteria</taxon>
        <taxon>Pseudomonadati</taxon>
        <taxon>Bacteroidota</taxon>
        <taxon>Flavobacteriia</taxon>
        <taxon>Flavobacteriales</taxon>
        <taxon>Flavobacteriaceae</taxon>
        <taxon>Winogradskyella</taxon>
    </lineage>
</organism>
<keyword evidence="2" id="KW-1185">Reference proteome</keyword>
<dbReference type="AlphaFoldDB" id="S7X3C9"/>